<evidence type="ECO:0000313" key="2">
    <source>
        <dbReference type="EMBL" id="KAK9512734.1"/>
    </source>
</evidence>
<proteinExistence type="predicted"/>
<dbReference type="InterPro" id="IPR011009">
    <property type="entry name" value="Kinase-like_dom_sf"/>
</dbReference>
<dbReference type="Pfam" id="PF02958">
    <property type="entry name" value="EcKL"/>
    <property type="match status" value="1"/>
</dbReference>
<dbReference type="SUPFAM" id="SSF56112">
    <property type="entry name" value="Protein kinase-like (PK-like)"/>
    <property type="match status" value="1"/>
</dbReference>
<dbReference type="PANTHER" id="PTHR11012">
    <property type="entry name" value="PROTEIN KINASE-LIKE DOMAIN-CONTAINING"/>
    <property type="match status" value="1"/>
</dbReference>
<reference evidence="2 4" key="1">
    <citation type="submission" date="2022-12" db="EMBL/GenBank/DDBJ databases">
        <title>Chromosome-level genome assembly of true bugs.</title>
        <authorList>
            <person name="Ma L."/>
            <person name="Li H."/>
        </authorList>
    </citation>
    <scope>NUCLEOTIDE SEQUENCE [LARGE SCALE GENOMIC DNA]</scope>
    <source>
        <strain evidence="2">Lab_2022b</strain>
    </source>
</reference>
<organism evidence="2 4">
    <name type="scientific">Rhynocoris fuscipes</name>
    <dbReference type="NCBI Taxonomy" id="488301"/>
    <lineage>
        <taxon>Eukaryota</taxon>
        <taxon>Metazoa</taxon>
        <taxon>Ecdysozoa</taxon>
        <taxon>Arthropoda</taxon>
        <taxon>Hexapoda</taxon>
        <taxon>Insecta</taxon>
        <taxon>Pterygota</taxon>
        <taxon>Neoptera</taxon>
        <taxon>Paraneoptera</taxon>
        <taxon>Hemiptera</taxon>
        <taxon>Heteroptera</taxon>
        <taxon>Panheteroptera</taxon>
        <taxon>Cimicomorpha</taxon>
        <taxon>Reduviidae</taxon>
        <taxon>Harpactorinae</taxon>
        <taxon>Harpactorini</taxon>
        <taxon>Rhynocoris</taxon>
    </lineage>
</organism>
<dbReference type="InterPro" id="IPR015897">
    <property type="entry name" value="CHK_kinase-like"/>
</dbReference>
<dbReference type="SMART" id="SM00587">
    <property type="entry name" value="CHK"/>
    <property type="match status" value="1"/>
</dbReference>
<dbReference type="Proteomes" id="UP001461498">
    <property type="component" value="Unassembled WGS sequence"/>
</dbReference>
<gene>
    <name evidence="2" type="ORF">O3M35_001097</name>
    <name evidence="3" type="ORF">O3M35_001098</name>
</gene>
<keyword evidence="4" id="KW-1185">Reference proteome</keyword>
<dbReference type="EMBL" id="JAPXFL010000001">
    <property type="protein sequence ID" value="KAK9512736.1"/>
    <property type="molecule type" value="Genomic_DNA"/>
</dbReference>
<dbReference type="EMBL" id="JAPXFL010000001">
    <property type="protein sequence ID" value="KAK9512734.1"/>
    <property type="molecule type" value="Genomic_DNA"/>
</dbReference>
<dbReference type="InterPro" id="IPR004119">
    <property type="entry name" value="EcKL"/>
</dbReference>
<name>A0AAW1DP46_9HEMI</name>
<dbReference type="AlphaFoldDB" id="A0AAW1DP46"/>
<evidence type="ECO:0000259" key="1">
    <source>
        <dbReference type="SMART" id="SM00587"/>
    </source>
</evidence>
<dbReference type="PANTHER" id="PTHR11012:SF56">
    <property type="entry name" value="CHK KINASE-LIKE DOMAIN-CONTAINING PROTEIN-RELATED"/>
    <property type="match status" value="1"/>
</dbReference>
<dbReference type="Gene3D" id="3.90.1200.10">
    <property type="match status" value="1"/>
</dbReference>
<evidence type="ECO:0000313" key="3">
    <source>
        <dbReference type="EMBL" id="KAK9512736.1"/>
    </source>
</evidence>
<feature type="domain" description="CHK kinase-like" evidence="1">
    <location>
        <begin position="121"/>
        <end position="314"/>
    </location>
</feature>
<sequence>MEPEFLEALFRKKQEDSGISRVLSIKSEPAVPGGENFLSAVQRVTAEVMLGSGVKRTISVIVKGTVEAGPTSDLTSGMGFFDSESKVYSHILKGMEDLMEEFGDKRGLLWCDIYGYSPTMIVFEDLKRSDFKVTDRTECLDLAHSKLAIRSLARLHAMSKILLKRKYFTADDLKPYPIVANIKFAEKLYGNGLRVLAREVKTWGSEWQDIATRLEKYANVLASKMSALSVVDETKFNVMNHGDPWICNFMFMYDPYENRPIAMRMIDFQFSHYQSYVWDLLFFMYTSLRGDFRRKHYKEYLSEYAKRLREDLLFYKYPEDEIPTVDDVYKEVERAQGLAVGFGLISHAILTTTVKNALDLDKCMNEDGDIAAGFNVEMFRNNYKDEMGPDIKLFAENGII</sequence>
<evidence type="ECO:0000313" key="4">
    <source>
        <dbReference type="Proteomes" id="UP001461498"/>
    </source>
</evidence>
<protein>
    <recommendedName>
        <fullName evidence="1">CHK kinase-like domain-containing protein</fullName>
    </recommendedName>
</protein>
<comment type="caution">
    <text evidence="2">The sequence shown here is derived from an EMBL/GenBank/DDBJ whole genome shotgun (WGS) entry which is preliminary data.</text>
</comment>
<accession>A0AAW1DP46</accession>